<sequence>MLQPVKICGKCSSGGSVGQMLGCDMCDVWFHAACVDETDTNLNPDRTWKCSRCVKDDAGEVSGHHASKSVRSSASSRTRRELLLQQLEEQRALKLKQRAEEDEIRRKRAEEDEAFLQQKMELILDDDNESRRSKLSSRASRQKVEDWLNNGRGGQTVATGPAAAHLPECAPSTSGLQREVPTSTSTPQAGKTHKLVVVEDPRNGVGTCQGQAVKPPISRSTIIPPFVGASTTAPIVFPSVTVQNAKVSVLPSSTSVPNINAEQRAPAVSAVESFDGAGAAELQPNPAGVQLFGGPQVGVSLQPAPSSAQLAARQVMPRDLPNFSGDPQDWPLFSSSFYNSTTACGFTDAENLARLQRCLTGHALDSVKSRLLMPESVPHVMETLRKLYGRPEVLIHTLLRRLRSVPSPRTENLQSVITFGMAVRNLVDHMFVAQLIDHLRNPMLLHELVEKLPSSMKMQWSWYKRSQAEVNLATFGEFMTEMVNTASDVTLPTIDDAVHQSRPNQAGKDNQKLYVHAQARGELALTTSTAGGSNCATGPAETRRSCHYCSNEEHEVVTCPQFKSLDVDGRWKAMRLKGLCRTCLIPHRKWPCRSGKECGVDGCQMRHHALLHSRGAMESSTGQVGLERRSGPSGTNVIQQNHHSALNFCLFRYLPVTLEGNGKQVETFAFLDDGCQTTLMEAGLAADLDIAGPAESLWLGWTGNISREEKGSQRLSVKISGGGMKNQYKLSNVRTVQKLQLQGQTFHYEELMKMYPHLRGLPLRSYVNAAPRIIIGIEHAQLLTALKVREGKPNDPVAVKTRLGWCVYGKQTSGDSSAIERVHLHTEEEQIGNRELHDLMKQYFAIEEAAVATPIESAEDSRARAILQKTTRRVEGGFETGLIWKYDHPVFPDSFPLALRRLQSLEKRLAKDQELGEKVMSLIRDYERKGYAHKITQEELESTDPSRVWYLPLGVVRNPKKPEKVRLIWDAAARIHRLSFNDMLLKGPDMMTSLVAVLLRFRQRSIAICGDIREMFHQVRIIAEDKQSQRFLFRYHPDEPPQIYVMDVATFGATCSPCSSQFVKNKNAQEFASQFPRASEAIIKAHYVDDYLDSVDTVEEAVQLVNELFFEAWVKRSVRRNLWIWKVQLMSSESWAWCGSQLKICSPFDVTVKDDLKNFLEGNTVPTKRQVLRLVMSLFDPCGFIAHYIVHGKILMQHIWRSGTDWDDGISPELQGMWRNWILLLERLAEVEVPRCLFGRTSSKVPACIQLHVFVDASELAYACCAYLRIVQAGVVHCCLVAAKTKVAPLKPLSIPRLELQACVIGCRLMETVCDTLDLPIEGRYLWTDSATALAWIKSDSRRYHPYVAFRVGEILNSTSVDEWFHVPSKQNVADDSTKWGSGPNFSPNSRWFAGESFLYEPMIKWPKQTELQWKTNEELRAAFHLHQELPKSTIDVSKFSNWSRLLRATAYVQRAAQNFRGRKIGGELTSDELLQAENLLWSQTQMQAYPDEYSVLKHNLEHPETTPKLLEKSSSLFQESPFMDSAGVIRMNSRISTAPSAPFATKYPVILPKDHALTRLLVDSYHRRFLHMHNETVLNEVRQRFRIPQLRPVIRRVARDCQRCRITKSVPQAPMMSPLPAVRLTPNVRAFSYTGVDYFGPIMVKQGRSLVKRWVALFTCLTIRAVHLEVVHSLSTQSCVMAIRRFVSRRGAPEAFYSDNGTCFKGASNLLADQLKEIHEGCAVTFTNARTTWHFNPPSAPHMGGCWERMVRSVKVAMAAVADHTHHPNDEVLETVVLEAESIVNSRPLTYIPVDDTNQEALTPNHFLLYGNQGVVQPRTAFSVEGATLRDSWKLTQYLSDLVWKRWVREYLPTLTRRTKWFQPTKPLEPGDVVFVVDENKRNGWLRGRIIEVVQGKDGQVRRAVVQTNDGILSRPAIKLALIDVRSNRKQQPDDRSSPELHGRGNVKDQQGSQVMRQGLHVVHKSDNTLRDLLCNLKDKVPPDEQSGIYRIPCEDCPAVYIGQTRRKIKVRLREHRTAVESNKPNESGVAAHAAASNHNISWKNAKMIKPVRKAALLNAWESMLITNTKGPLMNEDDPPIASCLFNLVDNNSK</sequence>
<keyword evidence="1" id="KW-0479">Metal-binding</keyword>
<evidence type="ECO:0000256" key="6">
    <source>
        <dbReference type="SAM" id="MobiDB-lite"/>
    </source>
</evidence>
<dbReference type="Proteomes" id="UP000069940">
    <property type="component" value="Unassembled WGS sequence"/>
</dbReference>
<name>A0ABM2A0H3_AEDAL</name>
<dbReference type="InterPro" id="IPR036397">
    <property type="entry name" value="RNaseH_sf"/>
</dbReference>
<dbReference type="PANTHER" id="PTHR47331:SF1">
    <property type="entry name" value="GAG-LIKE PROTEIN"/>
    <property type="match status" value="1"/>
</dbReference>
<dbReference type="InterPro" id="IPR011011">
    <property type="entry name" value="Znf_FYVE_PHD"/>
</dbReference>
<feature type="region of interest" description="Disordered" evidence="6">
    <location>
        <begin position="171"/>
        <end position="190"/>
    </location>
</feature>
<accession>A0ABM2A0H3</accession>
<evidence type="ECO:0000259" key="8">
    <source>
        <dbReference type="PROSITE" id="PS50994"/>
    </source>
</evidence>
<dbReference type="InterPro" id="IPR012337">
    <property type="entry name" value="RNaseH-like_sf"/>
</dbReference>
<dbReference type="Gene3D" id="3.30.420.10">
    <property type="entry name" value="Ribonuclease H-like superfamily/Ribonuclease H"/>
    <property type="match status" value="1"/>
</dbReference>
<organism evidence="9 10">
    <name type="scientific">Aedes albopictus</name>
    <name type="common">Asian tiger mosquito</name>
    <name type="synonym">Stegomyia albopicta</name>
    <dbReference type="NCBI Taxonomy" id="7160"/>
    <lineage>
        <taxon>Eukaryota</taxon>
        <taxon>Metazoa</taxon>
        <taxon>Ecdysozoa</taxon>
        <taxon>Arthropoda</taxon>
        <taxon>Hexapoda</taxon>
        <taxon>Insecta</taxon>
        <taxon>Pterygota</taxon>
        <taxon>Neoptera</taxon>
        <taxon>Endopterygota</taxon>
        <taxon>Diptera</taxon>
        <taxon>Nematocera</taxon>
        <taxon>Culicoidea</taxon>
        <taxon>Culicidae</taxon>
        <taxon>Culicinae</taxon>
        <taxon>Aedini</taxon>
        <taxon>Aedes</taxon>
        <taxon>Stegomyia</taxon>
    </lineage>
</organism>
<reference evidence="10" key="1">
    <citation type="journal article" date="2015" name="Proc. Natl. Acad. Sci. U.S.A.">
        <title>Genome sequence of the Asian Tiger mosquito, Aedes albopictus, reveals insights into its biology, genetics, and evolution.</title>
        <authorList>
            <person name="Chen X.G."/>
            <person name="Jiang X."/>
            <person name="Gu J."/>
            <person name="Xu M."/>
            <person name="Wu Y."/>
            <person name="Deng Y."/>
            <person name="Zhang C."/>
            <person name="Bonizzoni M."/>
            <person name="Dermauw W."/>
            <person name="Vontas J."/>
            <person name="Armbruster P."/>
            <person name="Huang X."/>
            <person name="Yang Y."/>
            <person name="Zhang H."/>
            <person name="He W."/>
            <person name="Peng H."/>
            <person name="Liu Y."/>
            <person name="Wu K."/>
            <person name="Chen J."/>
            <person name="Lirakis M."/>
            <person name="Topalis P."/>
            <person name="Van Leeuwen T."/>
            <person name="Hall A.B."/>
            <person name="Jiang X."/>
            <person name="Thorpe C."/>
            <person name="Mueller R.L."/>
            <person name="Sun C."/>
            <person name="Waterhouse R.M."/>
            <person name="Yan G."/>
            <person name="Tu Z.J."/>
            <person name="Fang X."/>
            <person name="James A.A."/>
        </authorList>
    </citation>
    <scope>NUCLEOTIDE SEQUENCE [LARGE SCALE GENOMIC DNA]</scope>
    <source>
        <strain evidence="10">Foshan</strain>
    </source>
</reference>
<dbReference type="GeneID" id="134291169"/>
<feature type="domain" description="PHD-type" evidence="7">
    <location>
        <begin position="5"/>
        <end position="56"/>
    </location>
</feature>
<feature type="compositionally biased region" description="Basic and acidic residues" evidence="6">
    <location>
        <begin position="1932"/>
        <end position="1948"/>
    </location>
</feature>
<dbReference type="InterPro" id="IPR043502">
    <property type="entry name" value="DNA/RNA_pol_sf"/>
</dbReference>
<dbReference type="SUPFAM" id="SSF57903">
    <property type="entry name" value="FYVE/PHD zinc finger"/>
    <property type="match status" value="1"/>
</dbReference>
<feature type="coiled-coil region" evidence="5">
    <location>
        <begin position="92"/>
        <end position="126"/>
    </location>
</feature>
<dbReference type="InterPro" id="IPR019787">
    <property type="entry name" value="Znf_PHD-finger"/>
</dbReference>
<keyword evidence="3" id="KW-0862">Zinc</keyword>
<protein>
    <submittedName>
        <fullName evidence="9">Uncharacterized protein</fullName>
    </submittedName>
</protein>
<dbReference type="InterPro" id="IPR001965">
    <property type="entry name" value="Znf_PHD"/>
</dbReference>
<dbReference type="InterPro" id="IPR001584">
    <property type="entry name" value="Integrase_cat-core"/>
</dbReference>
<dbReference type="EnsemblMetazoa" id="AALFPA23_023318.R34680">
    <property type="protein sequence ID" value="AALFPA23_023318.P34680"/>
    <property type="gene ID" value="AALFPA23_023318"/>
</dbReference>
<dbReference type="PANTHER" id="PTHR47331">
    <property type="entry name" value="PHD-TYPE DOMAIN-CONTAINING PROTEIN"/>
    <property type="match status" value="1"/>
</dbReference>
<dbReference type="Pfam" id="PF05380">
    <property type="entry name" value="Peptidase_A17"/>
    <property type="match status" value="1"/>
</dbReference>
<dbReference type="Pfam" id="PF00628">
    <property type="entry name" value="PHD"/>
    <property type="match status" value="1"/>
</dbReference>
<dbReference type="Gene3D" id="3.30.40.10">
    <property type="entry name" value="Zinc/RING finger domain, C3HC4 (zinc finger)"/>
    <property type="match status" value="1"/>
</dbReference>
<dbReference type="InterPro" id="IPR041588">
    <property type="entry name" value="Integrase_H2C2"/>
</dbReference>
<dbReference type="PROSITE" id="PS01359">
    <property type="entry name" value="ZF_PHD_1"/>
    <property type="match status" value="1"/>
</dbReference>
<dbReference type="CDD" id="cd15489">
    <property type="entry name" value="PHD_SF"/>
    <property type="match status" value="1"/>
</dbReference>
<dbReference type="SMART" id="SM00249">
    <property type="entry name" value="PHD"/>
    <property type="match status" value="1"/>
</dbReference>
<dbReference type="Pfam" id="PF18701">
    <property type="entry name" value="DUF5641"/>
    <property type="match status" value="1"/>
</dbReference>
<keyword evidence="2 4" id="KW-0863">Zinc-finger</keyword>
<feature type="region of interest" description="Disordered" evidence="6">
    <location>
        <begin position="1926"/>
        <end position="1955"/>
    </location>
</feature>
<reference evidence="9" key="2">
    <citation type="submission" date="2025-05" db="UniProtKB">
        <authorList>
            <consortium name="EnsemblMetazoa"/>
        </authorList>
    </citation>
    <scope>IDENTIFICATION</scope>
    <source>
        <strain evidence="9">Foshan</strain>
    </source>
</reference>
<dbReference type="InterPro" id="IPR040676">
    <property type="entry name" value="DUF5641"/>
</dbReference>
<dbReference type="InterPro" id="IPR008042">
    <property type="entry name" value="Retrotrans_Pao"/>
</dbReference>
<dbReference type="SUPFAM" id="SSF56672">
    <property type="entry name" value="DNA/RNA polymerases"/>
    <property type="match status" value="1"/>
</dbReference>
<proteinExistence type="predicted"/>
<dbReference type="InterPro" id="IPR019786">
    <property type="entry name" value="Zinc_finger_PHD-type_CS"/>
</dbReference>
<dbReference type="InterPro" id="IPR013083">
    <property type="entry name" value="Znf_RING/FYVE/PHD"/>
</dbReference>
<evidence type="ECO:0000256" key="5">
    <source>
        <dbReference type="SAM" id="Coils"/>
    </source>
</evidence>
<dbReference type="Pfam" id="PF03564">
    <property type="entry name" value="DUF1759"/>
    <property type="match status" value="1"/>
</dbReference>
<evidence type="ECO:0000313" key="9">
    <source>
        <dbReference type="EnsemblMetazoa" id="AALFPA23_023318.P34680"/>
    </source>
</evidence>
<evidence type="ECO:0000259" key="7">
    <source>
        <dbReference type="PROSITE" id="PS50016"/>
    </source>
</evidence>
<keyword evidence="5" id="KW-0175">Coiled coil</keyword>
<feature type="domain" description="Integrase catalytic" evidence="8">
    <location>
        <begin position="1623"/>
        <end position="1813"/>
    </location>
</feature>
<dbReference type="PROSITE" id="PS50016">
    <property type="entry name" value="ZF_PHD_2"/>
    <property type="match status" value="1"/>
</dbReference>
<feature type="compositionally biased region" description="Polar residues" evidence="6">
    <location>
        <begin position="171"/>
        <end position="189"/>
    </location>
</feature>
<dbReference type="RefSeq" id="XP_062714589.1">
    <property type="nucleotide sequence ID" value="XM_062858605.1"/>
</dbReference>
<evidence type="ECO:0000256" key="2">
    <source>
        <dbReference type="ARBA" id="ARBA00022771"/>
    </source>
</evidence>
<dbReference type="InterPro" id="IPR005312">
    <property type="entry name" value="DUF1759"/>
</dbReference>
<dbReference type="CDD" id="cd10442">
    <property type="entry name" value="GIY-YIG_PLEs"/>
    <property type="match status" value="1"/>
</dbReference>
<evidence type="ECO:0000313" key="10">
    <source>
        <dbReference type="Proteomes" id="UP000069940"/>
    </source>
</evidence>
<evidence type="ECO:0000256" key="1">
    <source>
        <dbReference type="ARBA" id="ARBA00022723"/>
    </source>
</evidence>
<evidence type="ECO:0000256" key="3">
    <source>
        <dbReference type="ARBA" id="ARBA00022833"/>
    </source>
</evidence>
<evidence type="ECO:0000256" key="4">
    <source>
        <dbReference type="PROSITE-ProRule" id="PRU00146"/>
    </source>
</evidence>
<dbReference type="PROSITE" id="PS50994">
    <property type="entry name" value="INTEGRASE"/>
    <property type="match status" value="1"/>
</dbReference>
<dbReference type="SUPFAM" id="SSF53098">
    <property type="entry name" value="Ribonuclease H-like"/>
    <property type="match status" value="1"/>
</dbReference>
<keyword evidence="10" id="KW-1185">Reference proteome</keyword>
<dbReference type="Pfam" id="PF17921">
    <property type="entry name" value="Integrase_H2C2"/>
    <property type="match status" value="1"/>
</dbReference>